<protein>
    <submittedName>
        <fullName evidence="1">Capsule polysaccharide export protein</fullName>
    </submittedName>
</protein>
<dbReference type="GeneID" id="76204110"/>
<name>A0A0D6NIT7_9PROT</name>
<dbReference type="GO" id="GO:0015774">
    <property type="term" value="P:polysaccharide transport"/>
    <property type="evidence" value="ECO:0007669"/>
    <property type="project" value="InterPro"/>
</dbReference>
<reference evidence="1 2" key="1">
    <citation type="submission" date="2012-11" db="EMBL/GenBank/DDBJ databases">
        <title>Whole genome sequence of Acetobacter orientalis 21F-2.</title>
        <authorList>
            <person name="Azuma Y."/>
            <person name="Higashiura N."/>
            <person name="Hirakawa H."/>
            <person name="Matsushita K."/>
        </authorList>
    </citation>
    <scope>NUCLEOTIDE SEQUENCE [LARGE SCALE GENOMIC DNA]</scope>
    <source>
        <strain evidence="1 2">21F-2</strain>
    </source>
</reference>
<comment type="caution">
    <text evidence="1">The sequence shown here is derived from an EMBL/GenBank/DDBJ whole genome shotgun (WGS) entry which is preliminary data.</text>
</comment>
<proteinExistence type="predicted"/>
<dbReference type="InterPro" id="IPR007833">
    <property type="entry name" value="Capsule_polysaccharide_synth"/>
</dbReference>
<dbReference type="STRING" id="1231341.Abor_014_119"/>
<dbReference type="GO" id="GO:0000271">
    <property type="term" value="P:polysaccharide biosynthetic process"/>
    <property type="evidence" value="ECO:0007669"/>
    <property type="project" value="InterPro"/>
</dbReference>
<keyword evidence="2" id="KW-1185">Reference proteome</keyword>
<gene>
    <name evidence="1" type="ORF">Abor_014_119</name>
</gene>
<dbReference type="RefSeq" id="WP_048840991.1">
    <property type="nucleotide sequence ID" value="NZ_BAMX01000014.1"/>
</dbReference>
<organism evidence="1 2">
    <name type="scientific">Acetobacter orientalis</name>
    <dbReference type="NCBI Taxonomy" id="146474"/>
    <lineage>
        <taxon>Bacteria</taxon>
        <taxon>Pseudomonadati</taxon>
        <taxon>Pseudomonadota</taxon>
        <taxon>Alphaproteobacteria</taxon>
        <taxon>Acetobacterales</taxon>
        <taxon>Acetobacteraceae</taxon>
        <taxon>Acetobacter</taxon>
    </lineage>
</organism>
<accession>A0A6N3STD1</accession>
<sequence>MHSESLNPADRHFLLLQGLMGPFFQKIGSALRDQGYSVWKVNFNGGDCLFWPLPNGISFTGTDTQWPVFLLDTLHKLQITDVVLFGDCRPLHRTAIKICQELRIRIYVFEEGYIRPDWVTLERNGVNGHSTLPRNSQWYLEQAQHVPPLPPHKTVPSSFKRRALEAVAYNSADILTRWHFRHWQDYRPWGAWYEGMSWLLRLAKKKKALPRSQKLLGWLEETGTPYMLLPLQLDADSQIHLHSDFAGMTPALSMVMISFAKYAPKNLYLVIKEHPLDNGVKNWCKLVYDLAKSLNISHRVIYIEYGDIAQIVAKACGVVTINSTTGTLALTNKVPVKVLGRAVYNVNHVTDQQPLDTFWVHPKAPDPVALQAFMAVLINRCLIEGGFFSDEGLDSLVKGTLNRIQDIQNEKNDDVVFLPSHLEE</sequence>
<dbReference type="AlphaFoldDB" id="A0A0D6NIT7"/>
<dbReference type="Pfam" id="PF05159">
    <property type="entry name" value="Capsule_synth"/>
    <property type="match status" value="1"/>
</dbReference>
<dbReference type="CDD" id="cd16441">
    <property type="entry name" value="beta_Kdo_transferase_KpsS"/>
    <property type="match status" value="1"/>
</dbReference>
<evidence type="ECO:0000313" key="2">
    <source>
        <dbReference type="Proteomes" id="UP000032670"/>
    </source>
</evidence>
<evidence type="ECO:0000313" key="1">
    <source>
        <dbReference type="EMBL" id="GAN65954.1"/>
    </source>
</evidence>
<dbReference type="EMBL" id="BAMX01000014">
    <property type="protein sequence ID" value="GAN65954.1"/>
    <property type="molecule type" value="Genomic_DNA"/>
</dbReference>
<dbReference type="Proteomes" id="UP000032670">
    <property type="component" value="Unassembled WGS sequence"/>
</dbReference>
<accession>A0A0D6NIT7</accession>